<evidence type="ECO:0000313" key="3">
    <source>
        <dbReference type="RefSeq" id="XP_030753834.1"/>
    </source>
</evidence>
<dbReference type="GeneID" id="115880692"/>
<accession>A0A6J2XTC4</accession>
<proteinExistence type="predicted"/>
<name>A0A6J2XTC4_SITOR</name>
<feature type="signal peptide" evidence="1">
    <location>
        <begin position="1"/>
        <end position="23"/>
    </location>
</feature>
<organism evidence="2 3">
    <name type="scientific">Sitophilus oryzae</name>
    <name type="common">Rice weevil</name>
    <name type="synonym">Curculio oryzae</name>
    <dbReference type="NCBI Taxonomy" id="7048"/>
    <lineage>
        <taxon>Eukaryota</taxon>
        <taxon>Metazoa</taxon>
        <taxon>Ecdysozoa</taxon>
        <taxon>Arthropoda</taxon>
        <taxon>Hexapoda</taxon>
        <taxon>Insecta</taxon>
        <taxon>Pterygota</taxon>
        <taxon>Neoptera</taxon>
        <taxon>Endopterygota</taxon>
        <taxon>Coleoptera</taxon>
        <taxon>Polyphaga</taxon>
        <taxon>Cucujiformia</taxon>
        <taxon>Curculionidae</taxon>
        <taxon>Dryophthorinae</taxon>
        <taxon>Sitophilus</taxon>
    </lineage>
</organism>
<dbReference type="OrthoDB" id="6817029at2759"/>
<sequence>MKQIINSGVFLVGLVCMWRCCQANEGVKTSVRVLKQGELDVVLEEFAGKDGVESEAVDGRQSLQDGRDGNTGDLIYRYRESQDILQIREVIVLPQLSSDEQEVQWYAVTDARRITTVRVLNFGRQRAYTLRIDVAGNEAQVILRVPPNYDPRIMIEVYGY</sequence>
<dbReference type="Proteomes" id="UP000504635">
    <property type="component" value="Unplaced"/>
</dbReference>
<keyword evidence="2" id="KW-1185">Reference proteome</keyword>
<protein>
    <submittedName>
        <fullName evidence="3">Uncharacterized protein LOC115880692</fullName>
    </submittedName>
</protein>
<reference evidence="3" key="1">
    <citation type="submission" date="2025-08" db="UniProtKB">
        <authorList>
            <consortium name="RefSeq"/>
        </authorList>
    </citation>
    <scope>IDENTIFICATION</scope>
    <source>
        <tissue evidence="3">Gonads</tissue>
    </source>
</reference>
<keyword evidence="1" id="KW-0732">Signal</keyword>
<gene>
    <name evidence="3" type="primary">LOC115880692</name>
</gene>
<dbReference type="AlphaFoldDB" id="A0A6J2XTC4"/>
<dbReference type="InParanoid" id="A0A6J2XTC4"/>
<dbReference type="KEGG" id="soy:115880692"/>
<dbReference type="RefSeq" id="XP_030753834.1">
    <property type="nucleotide sequence ID" value="XM_030897974.1"/>
</dbReference>
<evidence type="ECO:0000256" key="1">
    <source>
        <dbReference type="SAM" id="SignalP"/>
    </source>
</evidence>
<feature type="chain" id="PRO_5027083472" evidence="1">
    <location>
        <begin position="24"/>
        <end position="160"/>
    </location>
</feature>
<evidence type="ECO:0000313" key="2">
    <source>
        <dbReference type="Proteomes" id="UP000504635"/>
    </source>
</evidence>